<name>A0A2H0W979_9BACT</name>
<feature type="non-terminal residue" evidence="2">
    <location>
        <position position="68"/>
    </location>
</feature>
<keyword evidence="1" id="KW-1133">Transmembrane helix</keyword>
<protein>
    <submittedName>
        <fullName evidence="2">Uncharacterized protein</fullName>
    </submittedName>
</protein>
<proteinExistence type="predicted"/>
<evidence type="ECO:0000313" key="2">
    <source>
        <dbReference type="EMBL" id="PIS09220.1"/>
    </source>
</evidence>
<dbReference type="AlphaFoldDB" id="A0A2H0W979"/>
<evidence type="ECO:0000256" key="1">
    <source>
        <dbReference type="SAM" id="Phobius"/>
    </source>
</evidence>
<evidence type="ECO:0000313" key="3">
    <source>
        <dbReference type="Proteomes" id="UP000230093"/>
    </source>
</evidence>
<keyword evidence="1" id="KW-0472">Membrane</keyword>
<sequence length="68" mass="7359">MLYFFLMAIDIGKEFLLKVKDPNSGIGKPDSPYSSIGGFISAILPNVYIIASLILFILMVGGGIAFLF</sequence>
<gene>
    <name evidence="2" type="ORF">COT75_02535</name>
</gene>
<dbReference type="EMBL" id="PEZT01000015">
    <property type="protein sequence ID" value="PIS09220.1"/>
    <property type="molecule type" value="Genomic_DNA"/>
</dbReference>
<feature type="transmembrane region" description="Helical" evidence="1">
    <location>
        <begin position="47"/>
        <end position="67"/>
    </location>
</feature>
<comment type="caution">
    <text evidence="2">The sequence shown here is derived from an EMBL/GenBank/DDBJ whole genome shotgun (WGS) entry which is preliminary data.</text>
</comment>
<reference evidence="3" key="1">
    <citation type="submission" date="2017-09" db="EMBL/GenBank/DDBJ databases">
        <title>Depth-based differentiation of microbial function through sediment-hosted aquifers and enrichment of novel symbionts in the deep terrestrial subsurface.</title>
        <authorList>
            <person name="Probst A.J."/>
            <person name="Ladd B."/>
            <person name="Jarett J.K."/>
            <person name="Geller-Mcgrath D.E."/>
            <person name="Sieber C.M.K."/>
            <person name="Emerson J.B."/>
            <person name="Anantharaman K."/>
            <person name="Thomas B.C."/>
            <person name="Malmstrom R."/>
            <person name="Stieglmeier M."/>
            <person name="Klingl A."/>
            <person name="Woyke T."/>
            <person name="Ryan C.M."/>
            <person name="Banfield J.F."/>
        </authorList>
    </citation>
    <scope>NUCLEOTIDE SEQUENCE [LARGE SCALE GENOMIC DNA]</scope>
</reference>
<organism evidence="2 3">
    <name type="scientific">Candidatus Beckwithbacteria bacterium CG10_big_fil_rev_8_21_14_0_10_34_10</name>
    <dbReference type="NCBI Taxonomy" id="1974495"/>
    <lineage>
        <taxon>Bacteria</taxon>
        <taxon>Candidatus Beckwithiibacteriota</taxon>
    </lineage>
</organism>
<dbReference type="Proteomes" id="UP000230093">
    <property type="component" value="Unassembled WGS sequence"/>
</dbReference>
<keyword evidence="1" id="KW-0812">Transmembrane</keyword>
<accession>A0A2H0W979</accession>